<protein>
    <recommendedName>
        <fullName evidence="3 6">Beta-galactosidase</fullName>
        <shortName evidence="6">Beta-gal</shortName>
        <ecNumber evidence="3 6">3.2.1.23</ecNumber>
    </recommendedName>
</protein>
<dbReference type="InterPro" id="IPR013739">
    <property type="entry name" value="Beta_galactosidase_C"/>
</dbReference>
<comment type="catalytic activity">
    <reaction evidence="1 6">
        <text>Hydrolysis of terminal non-reducing beta-D-galactose residues in beta-D-galactosides.</text>
        <dbReference type="EC" id="3.2.1.23"/>
    </reaction>
</comment>
<dbReference type="InterPro" id="IPR017853">
    <property type="entry name" value="GH"/>
</dbReference>
<evidence type="ECO:0000259" key="11">
    <source>
        <dbReference type="Pfam" id="PF08532"/>
    </source>
</evidence>
<comment type="similarity">
    <text evidence="2 6">Belongs to the glycosyl hydrolase 42 family.</text>
</comment>
<feature type="domain" description="Glycoside hydrolase family 42 N-terminal" evidence="10">
    <location>
        <begin position="16"/>
        <end position="393"/>
    </location>
</feature>
<dbReference type="SUPFAM" id="SSF51445">
    <property type="entry name" value="(Trans)glycosidases"/>
    <property type="match status" value="1"/>
</dbReference>
<feature type="active site" description="Nucleophile" evidence="7">
    <location>
        <position position="315"/>
    </location>
</feature>
<evidence type="ECO:0000256" key="6">
    <source>
        <dbReference type="PIRNR" id="PIRNR001084"/>
    </source>
</evidence>
<evidence type="ECO:0000256" key="9">
    <source>
        <dbReference type="PIRSR" id="PIRSR001084-3"/>
    </source>
</evidence>
<dbReference type="SUPFAM" id="SSF52317">
    <property type="entry name" value="Class I glutamine amidotransferase-like"/>
    <property type="match status" value="1"/>
</dbReference>
<name>A0A399IKH4_9CLOT</name>
<dbReference type="Pfam" id="PF08533">
    <property type="entry name" value="Glyco_hydro_42C"/>
    <property type="match status" value="1"/>
</dbReference>
<evidence type="ECO:0000256" key="5">
    <source>
        <dbReference type="ARBA" id="ARBA00023295"/>
    </source>
</evidence>
<dbReference type="EC" id="3.2.1.23" evidence="3 6"/>
<feature type="domain" description="Beta-galactosidase C-terminal" evidence="12">
    <location>
        <begin position="621"/>
        <end position="677"/>
    </location>
</feature>
<keyword evidence="5 6" id="KW-0326">Glycosidase</keyword>
<evidence type="ECO:0000256" key="4">
    <source>
        <dbReference type="ARBA" id="ARBA00022801"/>
    </source>
</evidence>
<feature type="domain" description="Beta-galactosidase trimerisation" evidence="11">
    <location>
        <begin position="406"/>
        <end position="610"/>
    </location>
</feature>
<evidence type="ECO:0000256" key="8">
    <source>
        <dbReference type="PIRSR" id="PIRSR001084-2"/>
    </source>
</evidence>
<dbReference type="Gene3D" id="3.20.20.80">
    <property type="entry name" value="Glycosidases"/>
    <property type="match status" value="1"/>
</dbReference>
<proteinExistence type="inferred from homology"/>
<sequence length="683" mass="78966">MKTPIKKLNKFLHGGDYNPDQWLDCPEILKQDIELMKKAHVNCVSLGIFSWATLEPEEGNYQFDWLEEIINNLYKEEIYTILATPTAGMPKWLTEKYEEVRQVRENGVRNLSGGRHNFCYTSPIMREKARAIDTALAKKFGNHPGVILWHISNEMGGNGNDASCHCPLCQAAFREWLKNKYKTLDSLNHAWWTKFWSHTYTSWDQIHSPVSNGVKSLHGLELDWRRFITAQTVDFYKKECEAVKEYSKNIPVTTNMMEFFTPLDYFKFKDSVDIVSWDSYTSWHESKDDVDLAIRTAASHNIMRAIKKQAFLLMESTPSLTNWKHINTLKRPKMHMLSSMQAVAHGSNSVQYFQWRKSRGASEKFHGAVIDHYGKDDTRVFKDVTELGIRLESLTEMIYKTINKPKVAIIFDWENMWAMNDAQGPNNIGMKYIDTILNHYKPFWEMGIDVDIIDMEQEIDNYKLVIAPMTYMMKEQFGERVKEFVSNGGCFVSSYWSGIVNETDLCFLGGFPGIIGDVVGIRSEEIDAINEYYPNSILYKNKSYEVKDLCDLIHLQSAKAEGYYEKDFYRGMPALTRNKYGKGIAYYIAARASEEFNKDFYSDLVNEIGVEKNINGNLPYGVTVTKRCGEDSDFLFVQNFNSKTVLINLDREYEIAEDGISVSDKLELKSYDCVILKDKKDII</sequence>
<evidence type="ECO:0000256" key="7">
    <source>
        <dbReference type="PIRSR" id="PIRSR001084-1"/>
    </source>
</evidence>
<dbReference type="Gene3D" id="2.60.40.1180">
    <property type="entry name" value="Golgi alpha-mannosidase II"/>
    <property type="match status" value="1"/>
</dbReference>
<dbReference type="PANTHER" id="PTHR36447:SF1">
    <property type="entry name" value="BETA-GALACTOSIDASE GANA"/>
    <property type="match status" value="1"/>
</dbReference>
<dbReference type="InterPro" id="IPR003476">
    <property type="entry name" value="Glyco_hydro_42"/>
</dbReference>
<reference evidence="13 14" key="1">
    <citation type="submission" date="2018-08" db="EMBL/GenBank/DDBJ databases">
        <title>Genome of Clostridium chromiireducens C1, DSM12136.</title>
        <authorList>
            <person name="Xing M."/>
            <person name="Wei Y."/>
            <person name="Ang E.L."/>
            <person name="Zhao H."/>
            <person name="Zhang Y."/>
        </authorList>
    </citation>
    <scope>NUCLEOTIDE SEQUENCE [LARGE SCALE GENOMIC DNA]</scope>
    <source>
        <strain evidence="13 14">C1</strain>
    </source>
</reference>
<keyword evidence="9" id="KW-0479">Metal-binding</keyword>
<dbReference type="AlphaFoldDB" id="A0A399IKH4"/>
<dbReference type="InterPro" id="IPR013780">
    <property type="entry name" value="Glyco_hydro_b"/>
</dbReference>
<dbReference type="PANTHER" id="PTHR36447">
    <property type="entry name" value="BETA-GALACTOSIDASE GANA"/>
    <property type="match status" value="1"/>
</dbReference>
<dbReference type="EMBL" id="QXDJ01000005">
    <property type="protein sequence ID" value="RII33027.1"/>
    <property type="molecule type" value="Genomic_DNA"/>
</dbReference>
<evidence type="ECO:0000313" key="14">
    <source>
        <dbReference type="Proteomes" id="UP000265930"/>
    </source>
</evidence>
<feature type="binding site" evidence="8">
    <location>
        <position position="115"/>
    </location>
    <ligand>
        <name>substrate</name>
    </ligand>
</feature>
<feature type="binding site" evidence="8">
    <location>
        <position position="323"/>
    </location>
    <ligand>
        <name>substrate</name>
    </ligand>
</feature>
<keyword evidence="4 6" id="KW-0378">Hydrolase</keyword>
<feature type="binding site" evidence="9">
    <location>
        <position position="166"/>
    </location>
    <ligand>
        <name>Zn(2+)</name>
        <dbReference type="ChEBI" id="CHEBI:29105"/>
    </ligand>
</feature>
<dbReference type="Pfam" id="PF08532">
    <property type="entry name" value="Glyco_hydro_42M"/>
    <property type="match status" value="1"/>
</dbReference>
<feature type="binding site" evidence="8">
    <location>
        <position position="153"/>
    </location>
    <ligand>
        <name>substrate</name>
    </ligand>
</feature>
<feature type="binding site" evidence="9">
    <location>
        <position position="119"/>
    </location>
    <ligand>
        <name>Zn(2+)</name>
        <dbReference type="ChEBI" id="CHEBI:29105"/>
    </ligand>
</feature>
<dbReference type="Gene3D" id="3.40.50.880">
    <property type="match status" value="1"/>
</dbReference>
<accession>A0A399IKH4</accession>
<dbReference type="GO" id="GO:0004565">
    <property type="term" value="F:beta-galactosidase activity"/>
    <property type="evidence" value="ECO:0007669"/>
    <property type="project" value="UniProtKB-EC"/>
</dbReference>
<dbReference type="InterPro" id="IPR029062">
    <property type="entry name" value="Class_I_gatase-like"/>
</dbReference>
<dbReference type="InterPro" id="IPR013738">
    <property type="entry name" value="Beta_galactosidase_Trimer"/>
</dbReference>
<evidence type="ECO:0000256" key="3">
    <source>
        <dbReference type="ARBA" id="ARBA00012756"/>
    </source>
</evidence>
<organism evidence="13 14">
    <name type="scientific">Clostridium chromiireducens</name>
    <dbReference type="NCBI Taxonomy" id="225345"/>
    <lineage>
        <taxon>Bacteria</taxon>
        <taxon>Bacillati</taxon>
        <taxon>Bacillota</taxon>
        <taxon>Clostridia</taxon>
        <taxon>Eubacteriales</taxon>
        <taxon>Clostridiaceae</taxon>
        <taxon>Clostridium</taxon>
    </lineage>
</organism>
<dbReference type="Proteomes" id="UP000265930">
    <property type="component" value="Unassembled WGS sequence"/>
</dbReference>
<dbReference type="InterPro" id="IPR013529">
    <property type="entry name" value="Glyco_hydro_42_N"/>
</dbReference>
<feature type="binding site" evidence="9">
    <location>
        <position position="164"/>
    </location>
    <ligand>
        <name>Zn(2+)</name>
        <dbReference type="ChEBI" id="CHEBI:29105"/>
    </ligand>
</feature>
<evidence type="ECO:0000256" key="1">
    <source>
        <dbReference type="ARBA" id="ARBA00001412"/>
    </source>
</evidence>
<dbReference type="GO" id="GO:0006012">
    <property type="term" value="P:galactose metabolic process"/>
    <property type="evidence" value="ECO:0007669"/>
    <property type="project" value="InterPro"/>
</dbReference>
<gene>
    <name evidence="13" type="ORF">D2A34_19545</name>
</gene>
<keyword evidence="9" id="KW-0862">Zinc</keyword>
<dbReference type="CDD" id="cd03143">
    <property type="entry name" value="A4_beta-galactosidase_middle_domain"/>
    <property type="match status" value="1"/>
</dbReference>
<comment type="caution">
    <text evidence="13">The sequence shown here is derived from an EMBL/GenBank/DDBJ whole genome shotgun (WGS) entry which is preliminary data.</text>
</comment>
<dbReference type="PIRSF" id="PIRSF001084">
    <property type="entry name" value="B-galactosidase"/>
    <property type="match status" value="1"/>
</dbReference>
<dbReference type="Pfam" id="PF02449">
    <property type="entry name" value="Glyco_hydro_42"/>
    <property type="match status" value="1"/>
</dbReference>
<evidence type="ECO:0000313" key="13">
    <source>
        <dbReference type="EMBL" id="RII33027.1"/>
    </source>
</evidence>
<evidence type="ECO:0000259" key="10">
    <source>
        <dbReference type="Pfam" id="PF02449"/>
    </source>
</evidence>
<evidence type="ECO:0000259" key="12">
    <source>
        <dbReference type="Pfam" id="PF08533"/>
    </source>
</evidence>
<dbReference type="GO" id="GO:0046872">
    <property type="term" value="F:metal ion binding"/>
    <property type="evidence" value="ECO:0007669"/>
    <property type="project" value="UniProtKB-KW"/>
</dbReference>
<dbReference type="GO" id="GO:0009341">
    <property type="term" value="C:beta-galactosidase complex"/>
    <property type="evidence" value="ECO:0007669"/>
    <property type="project" value="InterPro"/>
</dbReference>
<feature type="active site" description="Proton donor" evidence="7">
    <location>
        <position position="154"/>
    </location>
</feature>
<evidence type="ECO:0000256" key="2">
    <source>
        <dbReference type="ARBA" id="ARBA00005940"/>
    </source>
</evidence>
<feature type="binding site" evidence="9">
    <location>
        <position position="169"/>
    </location>
    <ligand>
        <name>Zn(2+)</name>
        <dbReference type="ChEBI" id="CHEBI:29105"/>
    </ligand>
</feature>